<dbReference type="Proteomes" id="UP000279275">
    <property type="component" value="Unassembled WGS sequence"/>
</dbReference>
<name>A0A3M2LES3_9NOCA</name>
<evidence type="ECO:0000313" key="5">
    <source>
        <dbReference type="Proteomes" id="UP000279275"/>
    </source>
</evidence>
<evidence type="ECO:0000313" key="4">
    <source>
        <dbReference type="EMBL" id="RMI35280.1"/>
    </source>
</evidence>
<dbReference type="AlphaFoldDB" id="A0A3M2LES3"/>
<accession>A0A3M2LES3</accession>
<feature type="DNA-binding region" description="H-T-H motif" evidence="2">
    <location>
        <begin position="54"/>
        <end position="73"/>
    </location>
</feature>
<evidence type="ECO:0000259" key="3">
    <source>
        <dbReference type="PROSITE" id="PS50977"/>
    </source>
</evidence>
<sequence length="208" mass="22692">MSQTLDVFALCVQLKVLCVGLSVMDGRTARAAKNRQAVLDAALALIDEGDLHPTAQAVAERAGVATRSLYHHFHDLETLYLSAAQTQIARHWGVLLDPVTGELGARIDALVTVRAKLYEGVTNVRRAAVLREHESVVLSERMNESRAALRAHLRTNLPELEALGQAEREAVFAMGSWETWDVLRRHQGLTADAARAAVVAVLTRMLGA</sequence>
<evidence type="ECO:0000256" key="2">
    <source>
        <dbReference type="PROSITE-ProRule" id="PRU00335"/>
    </source>
</evidence>
<keyword evidence="5" id="KW-1185">Reference proteome</keyword>
<organism evidence="4 5">
    <name type="scientific">Nocardia stercoris</name>
    <dbReference type="NCBI Taxonomy" id="2483361"/>
    <lineage>
        <taxon>Bacteria</taxon>
        <taxon>Bacillati</taxon>
        <taxon>Actinomycetota</taxon>
        <taxon>Actinomycetes</taxon>
        <taxon>Mycobacteriales</taxon>
        <taxon>Nocardiaceae</taxon>
        <taxon>Nocardia</taxon>
    </lineage>
</organism>
<dbReference type="InterPro" id="IPR001647">
    <property type="entry name" value="HTH_TetR"/>
</dbReference>
<evidence type="ECO:0000256" key="1">
    <source>
        <dbReference type="ARBA" id="ARBA00023125"/>
    </source>
</evidence>
<gene>
    <name evidence="4" type="ORF">EBN03_03055</name>
</gene>
<keyword evidence="1 2" id="KW-0238">DNA-binding</keyword>
<dbReference type="SUPFAM" id="SSF46689">
    <property type="entry name" value="Homeodomain-like"/>
    <property type="match status" value="1"/>
</dbReference>
<feature type="domain" description="HTH tetR-type" evidence="3">
    <location>
        <begin position="32"/>
        <end position="91"/>
    </location>
</feature>
<comment type="caution">
    <text evidence="4">The sequence shown here is derived from an EMBL/GenBank/DDBJ whole genome shotgun (WGS) entry which is preliminary data.</text>
</comment>
<dbReference type="Pfam" id="PF00440">
    <property type="entry name" value="TetR_N"/>
    <property type="match status" value="1"/>
</dbReference>
<protein>
    <submittedName>
        <fullName evidence="4">TetR/AcrR family transcriptional regulator</fullName>
    </submittedName>
</protein>
<dbReference type="GO" id="GO:0003677">
    <property type="term" value="F:DNA binding"/>
    <property type="evidence" value="ECO:0007669"/>
    <property type="project" value="UniProtKB-UniRule"/>
</dbReference>
<dbReference type="EMBL" id="RFFH01000001">
    <property type="protein sequence ID" value="RMI35280.1"/>
    <property type="molecule type" value="Genomic_DNA"/>
</dbReference>
<dbReference type="PROSITE" id="PS50977">
    <property type="entry name" value="HTH_TETR_2"/>
    <property type="match status" value="1"/>
</dbReference>
<dbReference type="InterPro" id="IPR009057">
    <property type="entry name" value="Homeodomain-like_sf"/>
</dbReference>
<dbReference type="PRINTS" id="PR00455">
    <property type="entry name" value="HTHTETR"/>
</dbReference>
<reference evidence="4 5" key="1">
    <citation type="submission" date="2018-10" db="EMBL/GenBank/DDBJ databases">
        <title>Isolation from cow dung.</title>
        <authorList>
            <person name="Ling L."/>
        </authorList>
    </citation>
    <scope>NUCLEOTIDE SEQUENCE [LARGE SCALE GENOMIC DNA]</scope>
    <source>
        <strain evidence="4 5">NEAU-LL90</strain>
    </source>
</reference>
<dbReference type="Gene3D" id="1.10.357.10">
    <property type="entry name" value="Tetracycline Repressor, domain 2"/>
    <property type="match status" value="1"/>
</dbReference>
<proteinExistence type="predicted"/>